<accession>E4XBW9</accession>
<evidence type="ECO:0000256" key="1">
    <source>
        <dbReference type="ARBA" id="ARBA00022723"/>
    </source>
</evidence>
<dbReference type="SMART" id="SM00184">
    <property type="entry name" value="RING"/>
    <property type="match status" value="1"/>
</dbReference>
<dbReference type="OrthoDB" id="8062037at2759"/>
<evidence type="ECO:0000256" key="2">
    <source>
        <dbReference type="ARBA" id="ARBA00022771"/>
    </source>
</evidence>
<dbReference type="Gene3D" id="3.30.40.10">
    <property type="entry name" value="Zinc/RING finger domain, C3HC4 (zinc finger)"/>
    <property type="match status" value="1"/>
</dbReference>
<keyword evidence="1" id="KW-0479">Metal-binding</keyword>
<dbReference type="GO" id="GO:0008270">
    <property type="term" value="F:zinc ion binding"/>
    <property type="evidence" value="ECO:0007669"/>
    <property type="project" value="UniProtKB-KW"/>
</dbReference>
<dbReference type="InterPro" id="IPR013083">
    <property type="entry name" value="Znf_RING/FYVE/PHD"/>
</dbReference>
<evidence type="ECO:0000259" key="6">
    <source>
        <dbReference type="PROSITE" id="PS50089"/>
    </source>
</evidence>
<feature type="domain" description="RING-type" evidence="6">
    <location>
        <begin position="159"/>
        <end position="201"/>
    </location>
</feature>
<dbReference type="SUPFAM" id="SSF57850">
    <property type="entry name" value="RING/U-box"/>
    <property type="match status" value="1"/>
</dbReference>
<dbReference type="InterPro" id="IPR001841">
    <property type="entry name" value="Znf_RING"/>
</dbReference>
<dbReference type="PANTHER" id="PTHR14155">
    <property type="entry name" value="RING FINGER DOMAIN-CONTAINING"/>
    <property type="match status" value="1"/>
</dbReference>
<proteinExistence type="predicted"/>
<keyword evidence="8" id="KW-1185">Reference proteome</keyword>
<evidence type="ECO:0000256" key="5">
    <source>
        <dbReference type="SAM" id="MobiDB-lite"/>
    </source>
</evidence>
<gene>
    <name evidence="7" type="ORF">GSOID_T00006626001</name>
</gene>
<dbReference type="InParanoid" id="E4XBW9"/>
<sequence length="245" mass="27225">MTNPGQIFSMRRFYCHRCDCQVQIEENSMQCRTCQSGFVEELEIQDNPPEPTRRIRIGNESSLGRRHNVSFGEGLGFGRQVSSLLEQFIVGQIGHIGGIRLGEPINLNDYAWGTNGLDDVISQLLSQVEGGVPPAPSEVLESLQPKIFTRELQKRCTECSVCLCEFELNTDVIQLPVCGHMFHPACIQNWLRLHNSCPVCRTTLSAEATRGNNTSDNVHFIPSNAPSRSAPNLPPPDNFDADALD</sequence>
<feature type="region of interest" description="Disordered" evidence="5">
    <location>
        <begin position="211"/>
        <end position="245"/>
    </location>
</feature>
<organism evidence="7">
    <name type="scientific">Oikopleura dioica</name>
    <name type="common">Tunicate</name>
    <dbReference type="NCBI Taxonomy" id="34765"/>
    <lineage>
        <taxon>Eukaryota</taxon>
        <taxon>Metazoa</taxon>
        <taxon>Chordata</taxon>
        <taxon>Tunicata</taxon>
        <taxon>Appendicularia</taxon>
        <taxon>Copelata</taxon>
        <taxon>Oikopleuridae</taxon>
        <taxon>Oikopleura</taxon>
    </lineage>
</organism>
<protein>
    <recommendedName>
        <fullName evidence="6">RING-type domain-containing protein</fullName>
    </recommendedName>
</protein>
<dbReference type="PANTHER" id="PTHR14155:SF627">
    <property type="entry name" value="OS06G0192800 PROTEIN"/>
    <property type="match status" value="1"/>
</dbReference>
<evidence type="ECO:0000313" key="7">
    <source>
        <dbReference type="EMBL" id="CBY09094.1"/>
    </source>
</evidence>
<dbReference type="Proteomes" id="UP000001307">
    <property type="component" value="Unassembled WGS sequence"/>
</dbReference>
<dbReference type="EMBL" id="FN653034">
    <property type="protein sequence ID" value="CBY09094.1"/>
    <property type="molecule type" value="Genomic_DNA"/>
</dbReference>
<name>E4XBW9_OIKDI</name>
<evidence type="ECO:0000256" key="3">
    <source>
        <dbReference type="ARBA" id="ARBA00022833"/>
    </source>
</evidence>
<dbReference type="Pfam" id="PF13639">
    <property type="entry name" value="zf-RING_2"/>
    <property type="match status" value="1"/>
</dbReference>
<dbReference type="PROSITE" id="PS50089">
    <property type="entry name" value="ZF_RING_2"/>
    <property type="match status" value="1"/>
</dbReference>
<keyword evidence="2 4" id="KW-0863">Zinc-finger</keyword>
<evidence type="ECO:0000256" key="4">
    <source>
        <dbReference type="PROSITE-ProRule" id="PRU00175"/>
    </source>
</evidence>
<evidence type="ECO:0000313" key="8">
    <source>
        <dbReference type="Proteomes" id="UP000001307"/>
    </source>
</evidence>
<keyword evidence="3" id="KW-0862">Zinc</keyword>
<reference evidence="7" key="1">
    <citation type="journal article" date="2010" name="Science">
        <title>Plasticity of animal genome architecture unmasked by rapid evolution of a pelagic tunicate.</title>
        <authorList>
            <person name="Denoeud F."/>
            <person name="Henriet S."/>
            <person name="Mungpakdee S."/>
            <person name="Aury J.M."/>
            <person name="Da Silva C."/>
            <person name="Brinkmann H."/>
            <person name="Mikhaleva J."/>
            <person name="Olsen L.C."/>
            <person name="Jubin C."/>
            <person name="Canestro C."/>
            <person name="Bouquet J.M."/>
            <person name="Danks G."/>
            <person name="Poulain J."/>
            <person name="Campsteijn C."/>
            <person name="Adamski M."/>
            <person name="Cross I."/>
            <person name="Yadetie F."/>
            <person name="Muffato M."/>
            <person name="Louis A."/>
            <person name="Butcher S."/>
            <person name="Tsagkogeorga G."/>
            <person name="Konrad A."/>
            <person name="Singh S."/>
            <person name="Jensen M.F."/>
            <person name="Cong E.H."/>
            <person name="Eikeseth-Otteraa H."/>
            <person name="Noel B."/>
            <person name="Anthouard V."/>
            <person name="Porcel B.M."/>
            <person name="Kachouri-Lafond R."/>
            <person name="Nishino A."/>
            <person name="Ugolini M."/>
            <person name="Chourrout P."/>
            <person name="Nishida H."/>
            <person name="Aasland R."/>
            <person name="Huzurbazar S."/>
            <person name="Westhof E."/>
            <person name="Delsuc F."/>
            <person name="Lehrach H."/>
            <person name="Reinhardt R."/>
            <person name="Weissenbach J."/>
            <person name="Roy S.W."/>
            <person name="Artiguenave F."/>
            <person name="Postlethwait J.H."/>
            <person name="Manak J.R."/>
            <person name="Thompson E.M."/>
            <person name="Jaillon O."/>
            <person name="Du Pasquier L."/>
            <person name="Boudinot P."/>
            <person name="Liberles D.A."/>
            <person name="Volff J.N."/>
            <person name="Philippe H."/>
            <person name="Lenhard B."/>
            <person name="Roest Crollius H."/>
            <person name="Wincker P."/>
            <person name="Chourrout D."/>
        </authorList>
    </citation>
    <scope>NUCLEOTIDE SEQUENCE [LARGE SCALE GENOMIC DNA]</scope>
</reference>
<dbReference type="InterPro" id="IPR053238">
    <property type="entry name" value="RING-H2_zinc_finger"/>
</dbReference>
<dbReference type="AlphaFoldDB" id="E4XBW9"/>